<feature type="transmembrane region" description="Helical" evidence="1">
    <location>
        <begin position="53"/>
        <end position="73"/>
    </location>
</feature>
<accession>A0AA49GEA2</accession>
<dbReference type="Proteomes" id="UP001230496">
    <property type="component" value="Chromosome"/>
</dbReference>
<feature type="transmembrane region" description="Helical" evidence="1">
    <location>
        <begin position="12"/>
        <end position="33"/>
    </location>
</feature>
<evidence type="ECO:0000313" key="2">
    <source>
        <dbReference type="EMBL" id="WKK75558.1"/>
    </source>
</evidence>
<dbReference type="EMBL" id="CP129971">
    <property type="protein sequence ID" value="WKK75558.1"/>
    <property type="molecule type" value="Genomic_DNA"/>
</dbReference>
<reference evidence="2 3" key="1">
    <citation type="submission" date="2023-08" db="EMBL/GenBank/DDBJ databases">
        <title>Comparative genomics and taxonomic characterization of three novel marine species of genus Marivirga.</title>
        <authorList>
            <person name="Muhammad N."/>
            <person name="Kim S.-G."/>
        </authorList>
    </citation>
    <scope>NUCLEOTIDE SEQUENCE [LARGE SCALE GENOMIC DNA]</scope>
    <source>
        <strain evidence="2 3">BDSF4-3</strain>
    </source>
</reference>
<evidence type="ECO:0000313" key="3">
    <source>
        <dbReference type="Proteomes" id="UP001230496"/>
    </source>
</evidence>
<proteinExistence type="predicted"/>
<protein>
    <submittedName>
        <fullName evidence="2">Uncharacterized protein</fullName>
    </submittedName>
</protein>
<organism evidence="2 3">
    <name type="scientific">Marivirga salinarum</name>
    <dbReference type="NCBI Taxonomy" id="3059078"/>
    <lineage>
        <taxon>Bacteria</taxon>
        <taxon>Pseudomonadati</taxon>
        <taxon>Bacteroidota</taxon>
        <taxon>Cytophagia</taxon>
        <taxon>Cytophagales</taxon>
        <taxon>Marivirgaceae</taxon>
        <taxon>Marivirga</taxon>
    </lineage>
</organism>
<sequence>MINLNIKDFLRILFSFIGIAYLLTFIYSIIIGFQLETAYEIGGEVGYNMGFVSYYVVLIAIAFTAFFSINVMVSKFRLSNK</sequence>
<gene>
    <name evidence="2" type="ORF">QYS49_29340</name>
</gene>
<dbReference type="RefSeq" id="WP_308351234.1">
    <property type="nucleotide sequence ID" value="NZ_CP129971.1"/>
</dbReference>
<keyword evidence="1" id="KW-0472">Membrane</keyword>
<dbReference type="AlphaFoldDB" id="A0AA49GEA2"/>
<keyword evidence="1" id="KW-0812">Transmembrane</keyword>
<evidence type="ECO:0000256" key="1">
    <source>
        <dbReference type="SAM" id="Phobius"/>
    </source>
</evidence>
<keyword evidence="3" id="KW-1185">Reference proteome</keyword>
<keyword evidence="1" id="KW-1133">Transmembrane helix</keyword>
<name>A0AA49GEA2_9BACT</name>
<dbReference type="KEGG" id="msaa:QYS49_29340"/>